<proteinExistence type="predicted"/>
<gene>
    <name evidence="1" type="ORF">TUM19329_10090</name>
</gene>
<dbReference type="AlphaFoldDB" id="A0A6F8T2M7"/>
<keyword evidence="2" id="KW-1185">Reference proteome</keyword>
<dbReference type="EMBL" id="AP022839">
    <property type="protein sequence ID" value="BCA94648.1"/>
    <property type="molecule type" value="Genomic_DNA"/>
</dbReference>
<dbReference type="KEGG" id="lant:TUM19329_10090"/>
<reference evidence="1" key="1">
    <citation type="journal article" date="2020" name="Microbiol. Resour. Announc.">
        <title>Complete Genome Sequence of Novel Psychrotolerant Legionella Strain TUM19329, Isolated from Antarctic Lake Sediment.</title>
        <authorList>
            <person name="Shimada S."/>
            <person name="Nakai R."/>
            <person name="Aoki K."/>
            <person name="Shimoeda N."/>
            <person name="Ohno G."/>
            <person name="Miyazaki Y."/>
            <person name="Kudoh S."/>
            <person name="Imura S."/>
            <person name="Watanabe K."/>
            <person name="Ishii Y."/>
            <person name="Tateda K."/>
        </authorList>
    </citation>
    <scope>NUCLEOTIDE SEQUENCE [LARGE SCALE GENOMIC DNA]</scope>
    <source>
        <strain evidence="1">TUM19329</strain>
    </source>
</reference>
<dbReference type="Proteomes" id="UP000502894">
    <property type="component" value="Chromosome"/>
</dbReference>
<organism evidence="1 2">
    <name type="scientific">Legionella antarctica</name>
    <dbReference type="NCBI Taxonomy" id="2708020"/>
    <lineage>
        <taxon>Bacteria</taxon>
        <taxon>Pseudomonadati</taxon>
        <taxon>Pseudomonadota</taxon>
        <taxon>Gammaproteobacteria</taxon>
        <taxon>Legionellales</taxon>
        <taxon>Legionellaceae</taxon>
        <taxon>Legionella</taxon>
    </lineage>
</organism>
<evidence type="ECO:0000313" key="2">
    <source>
        <dbReference type="Proteomes" id="UP000502894"/>
    </source>
</evidence>
<protein>
    <submittedName>
        <fullName evidence="1">Uncharacterized protein</fullName>
    </submittedName>
</protein>
<name>A0A6F8T2M7_9GAMM</name>
<accession>A0A6F8T2M7</accession>
<dbReference type="RefSeq" id="WP_226905580.1">
    <property type="nucleotide sequence ID" value="NZ_AP022839.1"/>
</dbReference>
<sequence>MGLVISLATLGMALWEGIQALVIHTGLARGNAKEHQTEAQKDLMLSGLAFMGAIASFLRSAVSVITRPIVTALRGYEEQNKDRFITGNNVIDRLASL</sequence>
<evidence type="ECO:0000313" key="1">
    <source>
        <dbReference type="EMBL" id="BCA94648.1"/>
    </source>
</evidence>